<dbReference type="Proteomes" id="UP000015729">
    <property type="component" value="Unassembled WGS sequence"/>
</dbReference>
<evidence type="ECO:0000313" key="1">
    <source>
        <dbReference type="EMBL" id="EPN37835.1"/>
    </source>
</evidence>
<organism evidence="1 2">
    <name type="scientific">Pseudomonas syringae pv. actinidiae ICMP 18807</name>
    <dbReference type="NCBI Taxonomy" id="1194404"/>
    <lineage>
        <taxon>Bacteria</taxon>
        <taxon>Pseudomonadati</taxon>
        <taxon>Pseudomonadota</taxon>
        <taxon>Gammaproteobacteria</taxon>
        <taxon>Pseudomonadales</taxon>
        <taxon>Pseudomonadaceae</taxon>
        <taxon>Pseudomonas</taxon>
        <taxon>Pseudomonas syringae</taxon>
    </lineage>
</organism>
<dbReference type="SUPFAM" id="SSF53067">
    <property type="entry name" value="Actin-like ATPase domain"/>
    <property type="match status" value="1"/>
</dbReference>
<feature type="non-terminal residue" evidence="1">
    <location>
        <position position="64"/>
    </location>
</feature>
<keyword evidence="1" id="KW-0418">Kinase</keyword>
<dbReference type="Gene3D" id="3.30.420.40">
    <property type="match status" value="1"/>
</dbReference>
<comment type="caution">
    <text evidence="1">The sequence shown here is derived from an EMBL/GenBank/DDBJ whole genome shotgun (WGS) entry which is preliminary data.</text>
</comment>
<keyword evidence="1" id="KW-0808">Transferase</keyword>
<proteinExistence type="predicted"/>
<reference evidence="1 2" key="1">
    <citation type="journal article" date="2013" name="PLoS Pathog.">
        <title>Genomic analysis of the Kiwifruit pathogen Pseudomonas syringae pv. actinidiae provides insight into the origins of an emergent plant disease.</title>
        <authorList>
            <person name="McCann H.C."/>
            <person name="Rikkerink E.H."/>
            <person name="Bertels F."/>
            <person name="Fiers M."/>
            <person name="Lu A."/>
            <person name="Rees-George J."/>
            <person name="Andersen M.T."/>
            <person name="Gleave A.P."/>
            <person name="Haubold B."/>
            <person name="Wohlers M.W."/>
            <person name="Guttman D.S."/>
            <person name="Wang P.W."/>
            <person name="Straub C."/>
            <person name="Vanneste J.L."/>
            <person name="Rainey P.B."/>
            <person name="Templeton M.D."/>
        </authorList>
    </citation>
    <scope>NUCLEOTIDE SEQUENCE [LARGE SCALE GENOMIC DNA]</scope>
    <source>
        <strain evidence="1 2">ICMP 18807</strain>
    </source>
</reference>
<evidence type="ECO:0000313" key="2">
    <source>
        <dbReference type="Proteomes" id="UP000015729"/>
    </source>
</evidence>
<protein>
    <submittedName>
        <fullName evidence="1">Xylulokinase</fullName>
    </submittedName>
</protein>
<accession>S6T409</accession>
<dbReference type="InterPro" id="IPR043129">
    <property type="entry name" value="ATPase_NBD"/>
</dbReference>
<dbReference type="GO" id="GO:0016301">
    <property type="term" value="F:kinase activity"/>
    <property type="evidence" value="ECO:0007669"/>
    <property type="project" value="UniProtKB-KW"/>
</dbReference>
<name>S6T409_PSESF</name>
<sequence length="64" mass="6654">MSQSPRSARRLVAGCRQAIAQAPIGAEGVLMLPFFNGERVPALPDATASIVGLDSTNLTQANLC</sequence>
<dbReference type="EMBL" id="AOKG01002267">
    <property type="protein sequence ID" value="EPN37835.1"/>
    <property type="molecule type" value="Genomic_DNA"/>
</dbReference>
<gene>
    <name evidence="1" type="ORF">A244_32806</name>
</gene>
<dbReference type="AlphaFoldDB" id="S6T409"/>